<protein>
    <recommendedName>
        <fullName evidence="2">DUF4350 domain-containing protein</fullName>
    </recommendedName>
</protein>
<dbReference type="AlphaFoldDB" id="A0A1H6SEZ7"/>
<dbReference type="RefSeq" id="WP_090306145.1">
    <property type="nucleotide sequence ID" value="NZ_FNZE01000001.1"/>
</dbReference>
<evidence type="ECO:0000313" key="3">
    <source>
        <dbReference type="EMBL" id="SEI66481.1"/>
    </source>
</evidence>
<keyword evidence="1" id="KW-0472">Membrane</keyword>
<keyword evidence="1" id="KW-1133">Transmembrane helix</keyword>
<dbReference type="InterPro" id="IPR025646">
    <property type="entry name" value="DUF4350"/>
</dbReference>
<evidence type="ECO:0000313" key="4">
    <source>
        <dbReference type="Proteomes" id="UP000242930"/>
    </source>
</evidence>
<feature type="domain" description="DUF4350" evidence="2">
    <location>
        <begin position="43"/>
        <end position="244"/>
    </location>
</feature>
<gene>
    <name evidence="3" type="ORF">SAMN05216201_101419</name>
</gene>
<sequence length="397" mass="44491">MNARQRLWAGLAALALLAALAFLLLAQLDPQRRTVDLGPAPEAKANPYLAAEHFLRQRQIAVERADSLAQILADTPAAGHSLLLLGSRQQLSAAQSQRLLDWTAGGGHLLVVAEANWSAQRQRSDDLLLDLLQIRRLPSSSLDDEAPGELTEVGLEGEVEDPWPELTKLYLENEDAPAYFAFDTRYHLEDSGNRAHAWANSAEATHLLQLAHGDGLVTVLSDGKLWRNSRIGEYDHAWLLWYLTQDSRVTLLQRIDGEALPWLLLRHFPAALIALAVLLALLLWHFGVRHGPLQADAPPARRQLGEHLHACAEFLCRQQGHAALLARLQAEVRQRARQRHPGFERLPVTEQWQLLARFSRQTPSQIGQAMRPLGEQRIHPAQFTRQVAHLQRIRNAL</sequence>
<dbReference type="InterPro" id="IPR029062">
    <property type="entry name" value="Class_I_gatase-like"/>
</dbReference>
<dbReference type="OrthoDB" id="6638317at2"/>
<keyword evidence="1" id="KW-0812">Transmembrane</keyword>
<dbReference type="Proteomes" id="UP000242930">
    <property type="component" value="Unassembled WGS sequence"/>
</dbReference>
<feature type="transmembrane region" description="Helical" evidence="1">
    <location>
        <begin position="262"/>
        <end position="284"/>
    </location>
</feature>
<keyword evidence="4" id="KW-1185">Reference proteome</keyword>
<evidence type="ECO:0000256" key="1">
    <source>
        <dbReference type="SAM" id="Phobius"/>
    </source>
</evidence>
<dbReference type="Gene3D" id="3.40.50.880">
    <property type="match status" value="1"/>
</dbReference>
<evidence type="ECO:0000259" key="2">
    <source>
        <dbReference type="Pfam" id="PF14258"/>
    </source>
</evidence>
<dbReference type="STRING" id="915471.SAMN05216201_101419"/>
<organism evidence="3 4">
    <name type="scientific">Pseudomonas linyingensis</name>
    <dbReference type="NCBI Taxonomy" id="915471"/>
    <lineage>
        <taxon>Bacteria</taxon>
        <taxon>Pseudomonadati</taxon>
        <taxon>Pseudomonadota</taxon>
        <taxon>Gammaproteobacteria</taxon>
        <taxon>Pseudomonadales</taxon>
        <taxon>Pseudomonadaceae</taxon>
        <taxon>Pseudomonas</taxon>
    </lineage>
</organism>
<dbReference type="Pfam" id="PF14258">
    <property type="entry name" value="DUF4350"/>
    <property type="match status" value="1"/>
</dbReference>
<name>A0A1H6SEZ7_9PSED</name>
<dbReference type="EMBL" id="FNZE01000001">
    <property type="protein sequence ID" value="SEI66481.1"/>
    <property type="molecule type" value="Genomic_DNA"/>
</dbReference>
<proteinExistence type="predicted"/>
<accession>A0A1H6SEZ7</accession>
<reference evidence="4" key="1">
    <citation type="submission" date="2016-10" db="EMBL/GenBank/DDBJ databases">
        <authorList>
            <person name="Varghese N."/>
            <person name="Submissions S."/>
        </authorList>
    </citation>
    <scope>NUCLEOTIDE SEQUENCE [LARGE SCALE GENOMIC DNA]</scope>
    <source>
        <strain evidence="4">LMG 25967</strain>
    </source>
</reference>